<keyword evidence="6 8" id="KW-1133">Transmembrane helix</keyword>
<dbReference type="GO" id="GO:0072659">
    <property type="term" value="P:protein localization to plasma membrane"/>
    <property type="evidence" value="ECO:0007669"/>
    <property type="project" value="TreeGrafter"/>
</dbReference>
<organism evidence="9 10">
    <name type="scientific">Edhazardia aedis (strain USNM 41457)</name>
    <name type="common">Microsporidian parasite</name>
    <dbReference type="NCBI Taxonomy" id="1003232"/>
    <lineage>
        <taxon>Eukaryota</taxon>
        <taxon>Fungi</taxon>
        <taxon>Fungi incertae sedis</taxon>
        <taxon>Microsporidia</taxon>
        <taxon>Edhazardia</taxon>
    </lineage>
</organism>
<keyword evidence="10" id="KW-1185">Reference proteome</keyword>
<dbReference type="EC" id="2.3.-.-" evidence="8"/>
<sequence length="496" mass="57668">MNNNKNIALESYNGLLNSSSVKFSDTVDTKNDINYIDTTTTNNDAIDSSICQNSYRFDNQIIRYNIDNMNNRKSIYAPSSNTDIKESCTSKKSRKVRVQPGLSKNIKKKKNLSIKKNNKIVVSKNNKPTKYINSVRNILPSYLHTYINFNAIRLRVTSIFHHLFFCIFETTHYCIAKIPHFTRTHFEFAIWIAFQYTFIVKPRLAPKLICILIAAFILLYVCNILVNCNGRCIELFKSSVNSKTKDIFIKNNEIENSSINFYINKYSNANQILGKNNGNCHIYENNIYANNNRTILETNKNDKYVQYINVDCIKRNDENIVLKEKKCENDQCKETHNFHKTISGNSENNKYINDCFSITGKANDSSIHNFRLEIAMPKKDTNIIVKNILESYRSSLLLIVIVCIFACDFKFFPMRFLKTDFYGLSLMDIGIGSFLFLNGVFFNLEHCDRWILNLFKECSELFGYQCLPLVLIVMIKNIVVSFFKNSFYVIKKYIFS</sequence>
<dbReference type="STRING" id="1003232.J9DSA3"/>
<name>J9DSA3_EDHAE</name>
<comment type="similarity">
    <text evidence="3 8">Belongs to the PIGW family.</text>
</comment>
<protein>
    <recommendedName>
        <fullName evidence="8">GPI-anchored wall transfer protein</fullName>
        <ecNumber evidence="8">2.3.-.-</ecNumber>
    </recommendedName>
</protein>
<proteinExistence type="inferred from homology"/>
<evidence type="ECO:0000256" key="3">
    <source>
        <dbReference type="ARBA" id="ARBA00007559"/>
    </source>
</evidence>
<dbReference type="VEuPathDB" id="MicrosporidiaDB:EDEG_01532"/>
<accession>J9DSA3</accession>
<dbReference type="GO" id="GO:0005789">
    <property type="term" value="C:endoplasmic reticulum membrane"/>
    <property type="evidence" value="ECO:0007669"/>
    <property type="project" value="UniProtKB-SubCell"/>
</dbReference>
<feature type="transmembrane region" description="Helical" evidence="8">
    <location>
        <begin position="392"/>
        <end position="409"/>
    </location>
</feature>
<dbReference type="AlphaFoldDB" id="J9DSA3"/>
<evidence type="ECO:0000256" key="4">
    <source>
        <dbReference type="ARBA" id="ARBA00022502"/>
    </source>
</evidence>
<dbReference type="PANTHER" id="PTHR20661:SF0">
    <property type="entry name" value="PHOSPHATIDYLINOSITOL-GLYCAN BIOSYNTHESIS CLASS W PROTEIN"/>
    <property type="match status" value="1"/>
</dbReference>
<dbReference type="GO" id="GO:0032216">
    <property type="term" value="F:glucosaminyl-phosphatidylinositol O-acyltransferase activity"/>
    <property type="evidence" value="ECO:0007669"/>
    <property type="project" value="TreeGrafter"/>
</dbReference>
<dbReference type="InParanoid" id="J9DSA3"/>
<evidence type="ECO:0000256" key="8">
    <source>
        <dbReference type="RuleBase" id="RU280819"/>
    </source>
</evidence>
<evidence type="ECO:0000256" key="2">
    <source>
        <dbReference type="ARBA" id="ARBA00004687"/>
    </source>
</evidence>
<feature type="transmembrane region" description="Helical" evidence="8">
    <location>
        <begin position="462"/>
        <end position="483"/>
    </location>
</feature>
<keyword evidence="7 8" id="KW-0472">Membrane</keyword>
<evidence type="ECO:0000256" key="7">
    <source>
        <dbReference type="ARBA" id="ARBA00023136"/>
    </source>
</evidence>
<dbReference type="UniPathway" id="UPA00196"/>
<keyword evidence="8" id="KW-0808">Transferase</keyword>
<reference evidence="9 10" key="1">
    <citation type="submission" date="2011-08" db="EMBL/GenBank/DDBJ databases">
        <authorList>
            <person name="Liu Z.J."/>
            <person name="Shi F.L."/>
            <person name="Lu J.Q."/>
            <person name="Li M."/>
            <person name="Wang Z.L."/>
        </authorList>
    </citation>
    <scope>NUCLEOTIDE SEQUENCE [LARGE SCALE GENOMIC DNA]</scope>
    <source>
        <strain evidence="9 10">USNM 41457</strain>
    </source>
</reference>
<comment type="subcellular location">
    <subcellularLocation>
        <location evidence="8">Endoplasmic reticulum membrane</location>
        <topology evidence="8">Multi-pass membrane protein</topology>
    </subcellularLocation>
    <subcellularLocation>
        <location evidence="1">Membrane</location>
        <topology evidence="1">Multi-pass membrane protein</topology>
    </subcellularLocation>
</comment>
<keyword evidence="8" id="KW-0256">Endoplasmic reticulum</keyword>
<evidence type="ECO:0000313" key="9">
    <source>
        <dbReference type="EMBL" id="EJW04182.1"/>
    </source>
</evidence>
<comment type="caution">
    <text evidence="9">The sequence shown here is derived from an EMBL/GenBank/DDBJ whole genome shotgun (WGS) entry which is preliminary data.</text>
</comment>
<dbReference type="InterPro" id="IPR009447">
    <property type="entry name" value="PIGW/GWT1"/>
</dbReference>
<dbReference type="EMBL" id="AFBI03000022">
    <property type="protein sequence ID" value="EJW04182.1"/>
    <property type="molecule type" value="Genomic_DNA"/>
</dbReference>
<evidence type="ECO:0000313" key="10">
    <source>
        <dbReference type="Proteomes" id="UP000003163"/>
    </source>
</evidence>
<feature type="transmembrane region" description="Helical" evidence="8">
    <location>
        <begin position="208"/>
        <end position="226"/>
    </location>
</feature>
<dbReference type="OrthoDB" id="15270at2759"/>
<keyword evidence="4 8" id="KW-0337">GPI-anchor biosynthesis</keyword>
<dbReference type="Proteomes" id="UP000003163">
    <property type="component" value="Unassembled WGS sequence"/>
</dbReference>
<dbReference type="Pfam" id="PF06423">
    <property type="entry name" value="GWT1"/>
    <property type="match status" value="1"/>
</dbReference>
<evidence type="ECO:0000256" key="5">
    <source>
        <dbReference type="ARBA" id="ARBA00022692"/>
    </source>
</evidence>
<dbReference type="PANTHER" id="PTHR20661">
    <property type="entry name" value="PHOSPHATIDYLINOSITOL-GLYCAN BIOSYNTHESIS CLASS W PROTEIN"/>
    <property type="match status" value="1"/>
</dbReference>
<keyword evidence="8" id="KW-0012">Acyltransferase</keyword>
<gene>
    <name evidence="9" type="ORF">EDEG_01532</name>
</gene>
<evidence type="ECO:0000256" key="1">
    <source>
        <dbReference type="ARBA" id="ARBA00004141"/>
    </source>
</evidence>
<reference evidence="10" key="2">
    <citation type="submission" date="2015-07" db="EMBL/GenBank/DDBJ databases">
        <title>Contrasting host-pathogen interactions and genome evolution in two generalist and specialist microsporidian pathogens of mosquitoes.</title>
        <authorList>
            <consortium name="The Broad Institute Genomics Platform"/>
            <consortium name="The Broad Institute Genome Sequencing Center for Infectious Disease"/>
            <person name="Cuomo C.A."/>
            <person name="Sanscrainte N.D."/>
            <person name="Goldberg J.M."/>
            <person name="Heiman D."/>
            <person name="Young S."/>
            <person name="Zeng Q."/>
            <person name="Becnel J.J."/>
            <person name="Birren B.W."/>
        </authorList>
    </citation>
    <scope>NUCLEOTIDE SEQUENCE [LARGE SCALE GENOMIC DNA]</scope>
    <source>
        <strain evidence="10">USNM 41457</strain>
    </source>
</reference>
<evidence type="ECO:0000256" key="6">
    <source>
        <dbReference type="ARBA" id="ARBA00022989"/>
    </source>
</evidence>
<comment type="caution">
    <text evidence="8">Lacks conserved residue(s) required for the propagation of feature annotation.</text>
</comment>
<feature type="transmembrane region" description="Helical" evidence="8">
    <location>
        <begin position="421"/>
        <end position="442"/>
    </location>
</feature>
<keyword evidence="5 8" id="KW-0812">Transmembrane</keyword>
<comment type="function">
    <text evidence="8">A acetyltransferase, which acetylates the inositol ring of phosphatidylinositol during biosynthesis of GPI-anchor.</text>
</comment>
<comment type="pathway">
    <text evidence="2 8">Glycolipid biosynthesis; glycosylphosphatidylinositol-anchor biosynthesis.</text>
</comment>
<dbReference type="GO" id="GO:0006506">
    <property type="term" value="P:GPI anchor biosynthetic process"/>
    <property type="evidence" value="ECO:0007669"/>
    <property type="project" value="UniProtKB-UniPathway"/>
</dbReference>
<dbReference type="HOGENOM" id="CLU_549841_0_0_1"/>